<proteinExistence type="predicted"/>
<name>A0ABT9Q4I5_9ACTN</name>
<comment type="caution">
    <text evidence="1">The sequence shown here is derived from an EMBL/GenBank/DDBJ whole genome shotgun (WGS) entry which is preliminary data.</text>
</comment>
<dbReference type="RefSeq" id="WP_307555156.1">
    <property type="nucleotide sequence ID" value="NZ_JAUSQU010000001.1"/>
</dbReference>
<organism evidence="1 2">
    <name type="scientific">Streptosporangium lutulentum</name>
    <dbReference type="NCBI Taxonomy" id="1461250"/>
    <lineage>
        <taxon>Bacteria</taxon>
        <taxon>Bacillati</taxon>
        <taxon>Actinomycetota</taxon>
        <taxon>Actinomycetes</taxon>
        <taxon>Streptosporangiales</taxon>
        <taxon>Streptosporangiaceae</taxon>
        <taxon>Streptosporangium</taxon>
    </lineage>
</organism>
<dbReference type="Proteomes" id="UP001225356">
    <property type="component" value="Unassembled WGS sequence"/>
</dbReference>
<dbReference type="EMBL" id="JAUSQU010000001">
    <property type="protein sequence ID" value="MDP9841649.1"/>
    <property type="molecule type" value="Genomic_DNA"/>
</dbReference>
<protein>
    <recommendedName>
        <fullName evidence="3">Secreted protein</fullName>
    </recommendedName>
</protein>
<reference evidence="1 2" key="1">
    <citation type="submission" date="2023-07" db="EMBL/GenBank/DDBJ databases">
        <title>Sequencing the genomes of 1000 actinobacteria strains.</title>
        <authorList>
            <person name="Klenk H.-P."/>
        </authorList>
    </citation>
    <scope>NUCLEOTIDE SEQUENCE [LARGE SCALE GENOMIC DNA]</scope>
    <source>
        <strain evidence="1 2">DSM 46740</strain>
    </source>
</reference>
<accession>A0ABT9Q4I5</accession>
<sequence length="349" mass="37404">MSAMTAVAVEPFGLRWDGDSFEAGVLALGKELQRVPVDEVLAKANRVSKRKGAAGTGAFGPMSPKPVDWYCFDAGDNATREWYPQGLTCASDAGTGTGGSVFVVSWYHTPSSGAERGIRLSFLDTGSLRYRHVLLVTARADGNIVPINIHAGGVAWYEGLLYVADTTRGLRVFDLEHIYEIDGDDENTIGKKGGVHNAFGYRYVMPQTGAWISTGTARFSFAAIDRSTSPDTLISGEYVDTPGEFGRVARWPLTSAGSLRKGADGTAAALDAYRLPAARIQGALSYNGTWYLSQGAGSTKNGTLVVVGDTVKKRPYPVGPEDLTCVRDKKTVWSVSEFAGRRVVYGVPL</sequence>
<evidence type="ECO:0000313" key="1">
    <source>
        <dbReference type="EMBL" id="MDP9841649.1"/>
    </source>
</evidence>
<gene>
    <name evidence="1" type="ORF">J2853_000860</name>
</gene>
<keyword evidence="2" id="KW-1185">Reference proteome</keyword>
<evidence type="ECO:0008006" key="3">
    <source>
        <dbReference type="Google" id="ProtNLM"/>
    </source>
</evidence>
<evidence type="ECO:0000313" key="2">
    <source>
        <dbReference type="Proteomes" id="UP001225356"/>
    </source>
</evidence>